<proteinExistence type="predicted"/>
<feature type="domain" description="Cytidyltransferase-like" evidence="3">
    <location>
        <begin position="74"/>
        <end position="201"/>
    </location>
</feature>
<dbReference type="EMBL" id="CP084166">
    <property type="protein sequence ID" value="UJG40206.1"/>
    <property type="molecule type" value="Genomic_DNA"/>
</dbReference>
<dbReference type="Proteomes" id="UP001201020">
    <property type="component" value="Chromosome"/>
</dbReference>
<organism evidence="4">
    <name type="scientific">Candidatus Heimdallarchaeum aukensis</name>
    <dbReference type="NCBI Taxonomy" id="2876573"/>
    <lineage>
        <taxon>Archaea</taxon>
        <taxon>Promethearchaeati</taxon>
        <taxon>Candidatus Heimdallarchaeota</taxon>
        <taxon>Candidatus Heimdallarchaeia (ex Rinke et al. 2021) (nom. nud.)</taxon>
        <taxon>Candidatus Heimdallarchaeales</taxon>
        <taxon>Candidatus Heimdallarchaeaceae</taxon>
        <taxon>Candidatus Heimdallarchaeum</taxon>
    </lineage>
</organism>
<dbReference type="Gene3D" id="3.40.50.620">
    <property type="entry name" value="HUPs"/>
    <property type="match status" value="1"/>
</dbReference>
<gene>
    <name evidence="4" type="ORF">K9W45_10235</name>
</gene>
<evidence type="ECO:0000313" key="4">
    <source>
        <dbReference type="EMBL" id="UJG40206.1"/>
    </source>
</evidence>
<dbReference type="NCBIfam" id="TIGR00125">
    <property type="entry name" value="cyt_tran_rel"/>
    <property type="match status" value="1"/>
</dbReference>
<name>A0A9Y1BJX9_9ARCH</name>
<dbReference type="PANTHER" id="PTHR43793:SF1">
    <property type="entry name" value="FAD SYNTHASE"/>
    <property type="match status" value="1"/>
</dbReference>
<dbReference type="InterPro" id="IPR004821">
    <property type="entry name" value="Cyt_trans-like"/>
</dbReference>
<evidence type="ECO:0000256" key="1">
    <source>
        <dbReference type="ARBA" id="ARBA00022679"/>
    </source>
</evidence>
<dbReference type="SUPFAM" id="SSF52374">
    <property type="entry name" value="Nucleotidylyl transferase"/>
    <property type="match status" value="1"/>
</dbReference>
<protein>
    <submittedName>
        <fullName evidence="4">FAD synthase</fullName>
    </submittedName>
</protein>
<sequence>MTGSIDNLILRHAYCDILVKRKTNSINLARRLELPVEIIQETVNELIRNGSLARQDENDLSLTEFGRKQISVVMTGGVFDLIHIGHIFTLKQAKLLGDVLVVVITTDNNVRKLKKREPTNSQKDRAQVIAHIKDVDVAVIGNEEDFILTVKQIMPDIIALGYDQKFNEEDLKNRLKENRLEHIKIIRLNQYVPGKSTSKIMQEIIQKNIRM</sequence>
<keyword evidence="2" id="KW-0548">Nucleotidyltransferase</keyword>
<dbReference type="InterPro" id="IPR050385">
    <property type="entry name" value="Archaeal_FAD_synthase"/>
</dbReference>
<dbReference type="PANTHER" id="PTHR43793">
    <property type="entry name" value="FAD SYNTHASE"/>
    <property type="match status" value="1"/>
</dbReference>
<dbReference type="InterPro" id="IPR014729">
    <property type="entry name" value="Rossmann-like_a/b/a_fold"/>
</dbReference>
<keyword evidence="1" id="KW-0808">Transferase</keyword>
<accession>A0A9Y1BJX9</accession>
<evidence type="ECO:0000259" key="3">
    <source>
        <dbReference type="Pfam" id="PF01467"/>
    </source>
</evidence>
<evidence type="ECO:0000256" key="2">
    <source>
        <dbReference type="ARBA" id="ARBA00022695"/>
    </source>
</evidence>
<dbReference type="Pfam" id="PF01467">
    <property type="entry name" value="CTP_transf_like"/>
    <property type="match status" value="1"/>
</dbReference>
<dbReference type="GO" id="GO:0016779">
    <property type="term" value="F:nucleotidyltransferase activity"/>
    <property type="evidence" value="ECO:0007669"/>
    <property type="project" value="UniProtKB-KW"/>
</dbReference>
<reference evidence="4" key="1">
    <citation type="journal article" date="2022" name="Nat. Microbiol.">
        <title>Unique mobile elements and scalable gene flow at the prokaryote-eukaryote boundary revealed by circularized Asgard archaea genomes.</title>
        <authorList>
            <person name="Wu F."/>
            <person name="Speth D.R."/>
            <person name="Philosof A."/>
            <person name="Cremiere A."/>
            <person name="Narayanan A."/>
            <person name="Barco R.A."/>
            <person name="Connon S.A."/>
            <person name="Amend J.P."/>
            <person name="Antoshechkin I.A."/>
            <person name="Orphan V.J."/>
        </authorList>
    </citation>
    <scope>NUCLEOTIDE SEQUENCE</scope>
    <source>
        <strain evidence="4">PM71</strain>
    </source>
</reference>
<dbReference type="AlphaFoldDB" id="A0A9Y1BJX9"/>